<dbReference type="InterPro" id="IPR011711">
    <property type="entry name" value="GntR_C"/>
</dbReference>
<dbReference type="Proteomes" id="UP000027219">
    <property type="component" value="Unassembled WGS sequence"/>
</dbReference>
<dbReference type="InterPro" id="IPR000524">
    <property type="entry name" value="Tscrpt_reg_HTH_GntR"/>
</dbReference>
<keyword evidence="3" id="KW-0804">Transcription</keyword>
<keyword evidence="6" id="KW-1185">Reference proteome</keyword>
<dbReference type="GO" id="GO:0003677">
    <property type="term" value="F:DNA binding"/>
    <property type="evidence" value="ECO:0007669"/>
    <property type="project" value="UniProtKB-KW"/>
</dbReference>
<dbReference type="AlphaFoldDB" id="A0A066UXA2"/>
<dbReference type="InterPro" id="IPR036390">
    <property type="entry name" value="WH_DNA-bd_sf"/>
</dbReference>
<dbReference type="RefSeq" id="WP_032550745.1">
    <property type="nucleotide sequence ID" value="NZ_JFFR01000013.1"/>
</dbReference>
<dbReference type="Pfam" id="PF07729">
    <property type="entry name" value="FCD"/>
    <property type="match status" value="1"/>
</dbReference>
<sequence length="217" mass="24659">MSINNANKTDVAYNQLERMIIFRELEPGSMVSEKQLAEGMDLGRTPVREALQRLSYERMVEIHARRGIQIPPISVESQLKILEVRRDIEALCVKYASARASVEEKQQMLMLADKLEECAKNQDDLKYATLLKEIHILLVKAAANEYLQLAMAPLQGLSRRFWFAYKNQNSDLVDASSHHAAVLRAVSHTDAEEAVAASHRLNDYLTDMAYRSITARK</sequence>
<dbReference type="Pfam" id="PF00392">
    <property type="entry name" value="GntR"/>
    <property type="match status" value="1"/>
</dbReference>
<evidence type="ECO:0000256" key="3">
    <source>
        <dbReference type="ARBA" id="ARBA00023163"/>
    </source>
</evidence>
<dbReference type="OrthoDB" id="9799812at2"/>
<dbReference type="PROSITE" id="PS50949">
    <property type="entry name" value="HTH_GNTR"/>
    <property type="match status" value="1"/>
</dbReference>
<dbReference type="InterPro" id="IPR036388">
    <property type="entry name" value="WH-like_DNA-bd_sf"/>
</dbReference>
<feature type="domain" description="HTH gntR-type" evidence="4">
    <location>
        <begin position="6"/>
        <end position="73"/>
    </location>
</feature>
<dbReference type="SMART" id="SM00345">
    <property type="entry name" value="HTH_GNTR"/>
    <property type="match status" value="1"/>
</dbReference>
<name>A0A066UXA2_9VIBR</name>
<keyword evidence="2" id="KW-0238">DNA-binding</keyword>
<dbReference type="PANTHER" id="PTHR43537:SF45">
    <property type="entry name" value="GNTR FAMILY REGULATORY PROTEIN"/>
    <property type="match status" value="1"/>
</dbReference>
<dbReference type="SUPFAM" id="SSF46785">
    <property type="entry name" value="Winged helix' DNA-binding domain"/>
    <property type="match status" value="1"/>
</dbReference>
<evidence type="ECO:0000313" key="6">
    <source>
        <dbReference type="Proteomes" id="UP000027219"/>
    </source>
</evidence>
<evidence type="ECO:0000313" key="5">
    <source>
        <dbReference type="EMBL" id="KDN28878.1"/>
    </source>
</evidence>
<accession>A0A066UXA2</accession>
<dbReference type="Gene3D" id="1.20.120.530">
    <property type="entry name" value="GntR ligand-binding domain-like"/>
    <property type="match status" value="1"/>
</dbReference>
<gene>
    <name evidence="5" type="ORF">VFDL14_22425</name>
</gene>
<dbReference type="SUPFAM" id="SSF48008">
    <property type="entry name" value="GntR ligand-binding domain-like"/>
    <property type="match status" value="1"/>
</dbReference>
<dbReference type="EMBL" id="JFFR01000013">
    <property type="protein sequence ID" value="KDN28878.1"/>
    <property type="molecule type" value="Genomic_DNA"/>
</dbReference>
<dbReference type="PANTHER" id="PTHR43537">
    <property type="entry name" value="TRANSCRIPTIONAL REGULATOR, GNTR FAMILY"/>
    <property type="match status" value="1"/>
</dbReference>
<dbReference type="SMART" id="SM00895">
    <property type="entry name" value="FCD"/>
    <property type="match status" value="1"/>
</dbReference>
<evidence type="ECO:0000256" key="2">
    <source>
        <dbReference type="ARBA" id="ARBA00023125"/>
    </source>
</evidence>
<comment type="caution">
    <text evidence="5">The sequence shown here is derived from an EMBL/GenBank/DDBJ whole genome shotgun (WGS) entry which is preliminary data.</text>
</comment>
<evidence type="ECO:0000256" key="1">
    <source>
        <dbReference type="ARBA" id="ARBA00023015"/>
    </source>
</evidence>
<dbReference type="GO" id="GO:0003700">
    <property type="term" value="F:DNA-binding transcription factor activity"/>
    <property type="evidence" value="ECO:0007669"/>
    <property type="project" value="InterPro"/>
</dbReference>
<proteinExistence type="predicted"/>
<dbReference type="Gene3D" id="1.10.10.10">
    <property type="entry name" value="Winged helix-like DNA-binding domain superfamily/Winged helix DNA-binding domain"/>
    <property type="match status" value="1"/>
</dbReference>
<protein>
    <submittedName>
        <fullName evidence="5">GntR family transcriptional regulator</fullName>
    </submittedName>
</protein>
<dbReference type="STRING" id="212667.VFDL14_22425"/>
<dbReference type="InterPro" id="IPR008920">
    <property type="entry name" value="TF_FadR/GntR_C"/>
</dbReference>
<dbReference type="CDD" id="cd07377">
    <property type="entry name" value="WHTH_GntR"/>
    <property type="match status" value="1"/>
</dbReference>
<evidence type="ECO:0000259" key="4">
    <source>
        <dbReference type="PROSITE" id="PS50949"/>
    </source>
</evidence>
<keyword evidence="1" id="KW-0805">Transcription regulation</keyword>
<reference evidence="5 6" key="1">
    <citation type="submission" date="2014-02" db="EMBL/GenBank/DDBJ databases">
        <title>Vibrio fortis Dalian14 Genome Sequencing.</title>
        <authorList>
            <person name="Wang Y."/>
            <person name="Song L."/>
            <person name="Liu G."/>
            <person name="Ding J."/>
        </authorList>
    </citation>
    <scope>NUCLEOTIDE SEQUENCE [LARGE SCALE GENOMIC DNA]</scope>
    <source>
        <strain evidence="5 6">Dalian14</strain>
    </source>
</reference>
<organism evidence="5 6">
    <name type="scientific">Vibrio fortis</name>
    <dbReference type="NCBI Taxonomy" id="212667"/>
    <lineage>
        <taxon>Bacteria</taxon>
        <taxon>Pseudomonadati</taxon>
        <taxon>Pseudomonadota</taxon>
        <taxon>Gammaproteobacteria</taxon>
        <taxon>Vibrionales</taxon>
        <taxon>Vibrionaceae</taxon>
        <taxon>Vibrio</taxon>
    </lineage>
</organism>